<dbReference type="EMBL" id="VSSS01000030">
    <property type="protein sequence ID" value="TYL93939.1"/>
    <property type="molecule type" value="Genomic_DNA"/>
</dbReference>
<dbReference type="Proteomes" id="UP000324758">
    <property type="component" value="Unassembled WGS sequence"/>
</dbReference>
<evidence type="ECO:0000259" key="5">
    <source>
        <dbReference type="PROSITE" id="PS01124"/>
    </source>
</evidence>
<comment type="caution">
    <text evidence="6">The sequence shown here is derived from an EMBL/GenBank/DDBJ whole genome shotgun (WGS) entry which is preliminary data.</text>
</comment>
<dbReference type="InterPro" id="IPR009057">
    <property type="entry name" value="Homeodomain-like_sf"/>
</dbReference>
<protein>
    <submittedName>
        <fullName evidence="6">AraC family transcriptional regulator</fullName>
    </submittedName>
</protein>
<dbReference type="GO" id="GO:0005829">
    <property type="term" value="C:cytosol"/>
    <property type="evidence" value="ECO:0007669"/>
    <property type="project" value="TreeGrafter"/>
</dbReference>
<evidence type="ECO:0000256" key="3">
    <source>
        <dbReference type="ARBA" id="ARBA00023163"/>
    </source>
</evidence>
<dbReference type="SUPFAM" id="SSF46689">
    <property type="entry name" value="Homeodomain-like"/>
    <property type="match status" value="1"/>
</dbReference>
<sequence>MHRTSRISSIPSATGGIARLACDRVRGAGKDLAELVSRAELTLDLIDQPGCRLDVNAQIKLLDLAAEMLHDDFLGFHLAQDFDLREIGLLYYVMASSESLVDALRNVARYSRLNNEGVQIAIDLNRTTAIVLNYVDVERHSDRHQIEFLLGALIRVCRRLTSHRLKPDRIRVRHHRSDVPADVLAFLGCAVEFGSNADEIIFAASAASIPSIDADAYLNRLLLTYANEALGKRISPSSNLRGRVEDAIVQVLPHGRANVDEISGRLGMSRRTLARALAAEGVTFSALLDELRAALAKGYLSEKGLPISQIAWLLGYRETSSFTHAFGRWTGSTPRRFRAAHGGSPRQSSGRRTASAGRGGTR</sequence>
<dbReference type="GO" id="GO:0000976">
    <property type="term" value="F:transcription cis-regulatory region binding"/>
    <property type="evidence" value="ECO:0007669"/>
    <property type="project" value="TreeGrafter"/>
</dbReference>
<reference evidence="6 7" key="1">
    <citation type="submission" date="2019-08" db="EMBL/GenBank/DDBJ databases">
        <title>Bradyrhizobium hipponensis sp. nov., a rhizobium isolated from a Lupinus angustifolius root nodule in Tunisia.</title>
        <authorList>
            <person name="Off K."/>
            <person name="Rejili M."/>
            <person name="Mars M."/>
            <person name="Brachmann A."/>
            <person name="Marin M."/>
        </authorList>
    </citation>
    <scope>NUCLEOTIDE SEQUENCE [LARGE SCALE GENOMIC DNA]</scope>
    <source>
        <strain evidence="6 7">CTAW71</strain>
    </source>
</reference>
<name>A0A5D3KCV9_9BRAD</name>
<dbReference type="OrthoDB" id="9805730at2"/>
<keyword evidence="1" id="KW-0805">Transcription regulation</keyword>
<dbReference type="Pfam" id="PF12625">
    <property type="entry name" value="Arabinose_bd"/>
    <property type="match status" value="1"/>
</dbReference>
<dbReference type="InterPro" id="IPR018060">
    <property type="entry name" value="HTH_AraC"/>
</dbReference>
<evidence type="ECO:0000256" key="1">
    <source>
        <dbReference type="ARBA" id="ARBA00023015"/>
    </source>
</evidence>
<dbReference type="GO" id="GO:0003700">
    <property type="term" value="F:DNA-binding transcription factor activity"/>
    <property type="evidence" value="ECO:0007669"/>
    <property type="project" value="InterPro"/>
</dbReference>
<keyword evidence="2" id="KW-0238">DNA-binding</keyword>
<evidence type="ECO:0000256" key="2">
    <source>
        <dbReference type="ARBA" id="ARBA00023125"/>
    </source>
</evidence>
<dbReference type="AlphaFoldDB" id="A0A5D3KCV9"/>
<feature type="region of interest" description="Disordered" evidence="4">
    <location>
        <begin position="333"/>
        <end position="362"/>
    </location>
</feature>
<evidence type="ECO:0000313" key="7">
    <source>
        <dbReference type="Proteomes" id="UP000324758"/>
    </source>
</evidence>
<dbReference type="Pfam" id="PF12833">
    <property type="entry name" value="HTH_18"/>
    <property type="match status" value="1"/>
</dbReference>
<keyword evidence="7" id="KW-1185">Reference proteome</keyword>
<keyword evidence="3" id="KW-0804">Transcription</keyword>
<proteinExistence type="predicted"/>
<dbReference type="Gene3D" id="1.10.10.60">
    <property type="entry name" value="Homeodomain-like"/>
    <property type="match status" value="1"/>
</dbReference>
<dbReference type="PROSITE" id="PS00041">
    <property type="entry name" value="HTH_ARAC_FAMILY_1"/>
    <property type="match status" value="1"/>
</dbReference>
<feature type="domain" description="HTH araC/xylS-type" evidence="5">
    <location>
        <begin position="242"/>
        <end position="340"/>
    </location>
</feature>
<dbReference type="SMART" id="SM00342">
    <property type="entry name" value="HTH_ARAC"/>
    <property type="match status" value="1"/>
</dbReference>
<dbReference type="InterPro" id="IPR032687">
    <property type="entry name" value="AraC-type_N"/>
</dbReference>
<organism evidence="6 7">
    <name type="scientific">Bradyrhizobium rifense</name>
    <dbReference type="NCBI Taxonomy" id="515499"/>
    <lineage>
        <taxon>Bacteria</taxon>
        <taxon>Pseudomonadati</taxon>
        <taxon>Pseudomonadota</taxon>
        <taxon>Alphaproteobacteria</taxon>
        <taxon>Hyphomicrobiales</taxon>
        <taxon>Nitrobacteraceae</taxon>
        <taxon>Bradyrhizobium</taxon>
    </lineage>
</organism>
<evidence type="ECO:0000313" key="6">
    <source>
        <dbReference type="EMBL" id="TYL93939.1"/>
    </source>
</evidence>
<evidence type="ECO:0000256" key="4">
    <source>
        <dbReference type="SAM" id="MobiDB-lite"/>
    </source>
</evidence>
<dbReference type="PANTHER" id="PTHR47894:SF4">
    <property type="entry name" value="HTH-TYPE TRANSCRIPTIONAL REGULATOR GADX"/>
    <property type="match status" value="1"/>
</dbReference>
<dbReference type="PROSITE" id="PS01124">
    <property type="entry name" value="HTH_ARAC_FAMILY_2"/>
    <property type="match status" value="1"/>
</dbReference>
<gene>
    <name evidence="6" type="ORF">FXB40_19025</name>
</gene>
<dbReference type="PANTHER" id="PTHR47894">
    <property type="entry name" value="HTH-TYPE TRANSCRIPTIONAL REGULATOR GADX"/>
    <property type="match status" value="1"/>
</dbReference>
<dbReference type="InterPro" id="IPR018062">
    <property type="entry name" value="HTH_AraC-typ_CS"/>
</dbReference>
<accession>A0A5D3KCV9</accession>
<dbReference type="RefSeq" id="WP_148773718.1">
    <property type="nucleotide sequence ID" value="NZ_VSSS01000030.1"/>
</dbReference>